<dbReference type="AlphaFoldDB" id="D2QEG9"/>
<proteinExistence type="predicted"/>
<organism evidence="5 6">
    <name type="scientific">Spirosoma linguale (strain ATCC 33905 / DSM 74 / LMG 10896 / Claus 1)</name>
    <dbReference type="NCBI Taxonomy" id="504472"/>
    <lineage>
        <taxon>Bacteria</taxon>
        <taxon>Pseudomonadati</taxon>
        <taxon>Bacteroidota</taxon>
        <taxon>Cytophagia</taxon>
        <taxon>Cytophagales</taxon>
        <taxon>Cytophagaceae</taxon>
        <taxon>Spirosoma</taxon>
    </lineage>
</organism>
<name>D2QEG9_SPILD</name>
<dbReference type="InterPro" id="IPR018060">
    <property type="entry name" value="HTH_AraC"/>
</dbReference>
<dbReference type="Proteomes" id="UP000002028">
    <property type="component" value="Chromosome"/>
</dbReference>
<dbReference type="PANTHER" id="PTHR43280">
    <property type="entry name" value="ARAC-FAMILY TRANSCRIPTIONAL REGULATOR"/>
    <property type="match status" value="1"/>
</dbReference>
<dbReference type="HOGENOM" id="CLU_000445_88_16_10"/>
<dbReference type="InterPro" id="IPR009057">
    <property type="entry name" value="Homeodomain-like_sf"/>
</dbReference>
<evidence type="ECO:0000256" key="3">
    <source>
        <dbReference type="ARBA" id="ARBA00023163"/>
    </source>
</evidence>
<evidence type="ECO:0000313" key="5">
    <source>
        <dbReference type="EMBL" id="ADB38221.1"/>
    </source>
</evidence>
<evidence type="ECO:0000256" key="1">
    <source>
        <dbReference type="ARBA" id="ARBA00023015"/>
    </source>
</evidence>
<dbReference type="InterPro" id="IPR020449">
    <property type="entry name" value="Tscrpt_reg_AraC-type_HTH"/>
</dbReference>
<dbReference type="RefSeq" id="WP_012926765.1">
    <property type="nucleotide sequence ID" value="NC_013730.1"/>
</dbReference>
<dbReference type="PROSITE" id="PS00041">
    <property type="entry name" value="HTH_ARAC_FAMILY_1"/>
    <property type="match status" value="1"/>
</dbReference>
<gene>
    <name evidence="5" type="ordered locus">Slin_2199</name>
</gene>
<keyword evidence="2" id="KW-0238">DNA-binding</keyword>
<dbReference type="SUPFAM" id="SSF46689">
    <property type="entry name" value="Homeodomain-like"/>
    <property type="match status" value="2"/>
</dbReference>
<sequence>MVELQKGHYLSETNRIYPADDVLVGLTTYQKVLGTSTLHSHRNPHLSFVLKGTMQVRRKTLFSDRTAPEQISFMHGQEVHQVTPLSQFCKNINLELEASFFRRYDLNEQIIAENIRKNGPANGLLMVRLYKELIHLDDSFNESVQMLLLAAASGWLKTESTLPGWLFQVRELLHDRWQETISLTEIAHIARVHPVTMSRYFLRYFGTSLGEYRRRVKIERAIGLLTTTNRPLAEIAYRCGFSDQSHFIRAFKEQTGLLPKGIRS</sequence>
<dbReference type="Gene3D" id="1.10.10.60">
    <property type="entry name" value="Homeodomain-like"/>
    <property type="match status" value="2"/>
</dbReference>
<evidence type="ECO:0000313" key="6">
    <source>
        <dbReference type="Proteomes" id="UP000002028"/>
    </source>
</evidence>
<accession>D2QEG9</accession>
<dbReference type="Pfam" id="PF12833">
    <property type="entry name" value="HTH_18"/>
    <property type="match status" value="1"/>
</dbReference>
<reference evidence="5 6" key="1">
    <citation type="journal article" date="2010" name="Stand. Genomic Sci.">
        <title>Complete genome sequence of Spirosoma linguale type strain (1).</title>
        <authorList>
            <person name="Lail K."/>
            <person name="Sikorski J."/>
            <person name="Saunders E."/>
            <person name="Lapidus A."/>
            <person name="Glavina Del Rio T."/>
            <person name="Copeland A."/>
            <person name="Tice H."/>
            <person name="Cheng J.-F."/>
            <person name="Lucas S."/>
            <person name="Nolan M."/>
            <person name="Bruce D."/>
            <person name="Goodwin L."/>
            <person name="Pitluck S."/>
            <person name="Ivanova N."/>
            <person name="Mavromatis K."/>
            <person name="Ovchinnikova G."/>
            <person name="Pati A."/>
            <person name="Chen A."/>
            <person name="Palaniappan K."/>
            <person name="Land M."/>
            <person name="Hauser L."/>
            <person name="Chang Y.-J."/>
            <person name="Jeffries C.D."/>
            <person name="Chain P."/>
            <person name="Brettin T."/>
            <person name="Detter J.C."/>
            <person name="Schuetze A."/>
            <person name="Rohde M."/>
            <person name="Tindall B.J."/>
            <person name="Goeker M."/>
            <person name="Bristow J."/>
            <person name="Eisen J.A."/>
            <person name="Markowitz V."/>
            <person name="Hugenholtz P."/>
            <person name="Kyrpides N.C."/>
            <person name="Klenk H.-P."/>
            <person name="Chen F."/>
        </authorList>
    </citation>
    <scope>NUCLEOTIDE SEQUENCE [LARGE SCALE GENOMIC DNA]</scope>
    <source>
        <strain evidence="6">ATCC 33905 / DSM 74 / LMG 10896 / Claus 1</strain>
    </source>
</reference>
<dbReference type="EMBL" id="CP001769">
    <property type="protein sequence ID" value="ADB38221.1"/>
    <property type="molecule type" value="Genomic_DNA"/>
</dbReference>
<feature type="domain" description="HTH araC/xylS-type" evidence="4">
    <location>
        <begin position="167"/>
        <end position="264"/>
    </location>
</feature>
<dbReference type="SMART" id="SM00342">
    <property type="entry name" value="HTH_ARAC"/>
    <property type="match status" value="1"/>
</dbReference>
<dbReference type="GO" id="GO:0003700">
    <property type="term" value="F:DNA-binding transcription factor activity"/>
    <property type="evidence" value="ECO:0007669"/>
    <property type="project" value="InterPro"/>
</dbReference>
<dbReference type="KEGG" id="sli:Slin_2199"/>
<dbReference type="GO" id="GO:0043565">
    <property type="term" value="F:sequence-specific DNA binding"/>
    <property type="evidence" value="ECO:0007669"/>
    <property type="project" value="InterPro"/>
</dbReference>
<dbReference type="PANTHER" id="PTHR43280:SF2">
    <property type="entry name" value="HTH-TYPE TRANSCRIPTIONAL REGULATOR EXSA"/>
    <property type="match status" value="1"/>
</dbReference>
<keyword evidence="6" id="KW-1185">Reference proteome</keyword>
<dbReference type="InterPro" id="IPR018062">
    <property type="entry name" value="HTH_AraC-typ_CS"/>
</dbReference>
<dbReference type="PRINTS" id="PR00032">
    <property type="entry name" value="HTHARAC"/>
</dbReference>
<protein>
    <submittedName>
        <fullName evidence="5">Transcriptional regulator, AraC family</fullName>
    </submittedName>
</protein>
<dbReference type="STRING" id="504472.Slin_2199"/>
<evidence type="ECO:0000259" key="4">
    <source>
        <dbReference type="PROSITE" id="PS01124"/>
    </source>
</evidence>
<dbReference type="eggNOG" id="COG2207">
    <property type="taxonomic scope" value="Bacteria"/>
</dbReference>
<keyword evidence="3" id="KW-0804">Transcription</keyword>
<evidence type="ECO:0000256" key="2">
    <source>
        <dbReference type="ARBA" id="ARBA00023125"/>
    </source>
</evidence>
<keyword evidence="1" id="KW-0805">Transcription regulation</keyword>
<dbReference type="PROSITE" id="PS01124">
    <property type="entry name" value="HTH_ARAC_FAMILY_2"/>
    <property type="match status" value="1"/>
</dbReference>